<evidence type="ECO:0000313" key="5">
    <source>
        <dbReference type="Proteomes" id="UP000002592"/>
    </source>
</evidence>
<protein>
    <recommendedName>
        <fullName evidence="3">Prepilin type IV endopeptidase peptidase domain-containing protein</fullName>
    </recommendedName>
</protein>
<dbReference type="EMBL" id="CP000553">
    <property type="protein sequence ID" value="ABM75382.1"/>
    <property type="molecule type" value="Genomic_DNA"/>
</dbReference>
<name>A2C1M2_PROM1</name>
<dbReference type="GO" id="GO:0004190">
    <property type="term" value="F:aspartic-type endopeptidase activity"/>
    <property type="evidence" value="ECO:0007669"/>
    <property type="project" value="InterPro"/>
</dbReference>
<dbReference type="Proteomes" id="UP000002592">
    <property type="component" value="Chromosome"/>
</dbReference>
<feature type="transmembrane region" description="Helical" evidence="2">
    <location>
        <begin position="62"/>
        <end position="81"/>
    </location>
</feature>
<dbReference type="AlphaFoldDB" id="A2C1M2"/>
<dbReference type="GO" id="GO:0006465">
    <property type="term" value="P:signal peptide processing"/>
    <property type="evidence" value="ECO:0007669"/>
    <property type="project" value="TreeGrafter"/>
</dbReference>
<evidence type="ECO:0000313" key="4">
    <source>
        <dbReference type="EMBL" id="ABM75382.1"/>
    </source>
</evidence>
<dbReference type="Gene3D" id="1.20.120.1220">
    <property type="match status" value="1"/>
</dbReference>
<dbReference type="PANTHER" id="PTHR30487:SF0">
    <property type="entry name" value="PREPILIN LEADER PEPTIDASE_N-METHYLTRANSFERASE-RELATED"/>
    <property type="match status" value="1"/>
</dbReference>
<proteinExistence type="inferred from homology"/>
<feature type="domain" description="Prepilin type IV endopeptidase peptidase" evidence="3">
    <location>
        <begin position="8"/>
        <end position="125"/>
    </location>
</feature>
<dbReference type="InterPro" id="IPR050882">
    <property type="entry name" value="Prepilin_peptidase/N-MTase"/>
</dbReference>
<keyword evidence="2" id="KW-0812">Transmembrane</keyword>
<organism evidence="4 5">
    <name type="scientific">Prochlorococcus marinus (strain NATL1A)</name>
    <dbReference type="NCBI Taxonomy" id="167555"/>
    <lineage>
        <taxon>Bacteria</taxon>
        <taxon>Bacillati</taxon>
        <taxon>Cyanobacteriota</taxon>
        <taxon>Cyanophyceae</taxon>
        <taxon>Synechococcales</taxon>
        <taxon>Prochlorococcaceae</taxon>
        <taxon>Prochlorococcus</taxon>
    </lineage>
</organism>
<accession>A2C1M2</accession>
<dbReference type="PANTHER" id="PTHR30487">
    <property type="entry name" value="TYPE 4 PREPILIN-LIKE PROTEINS LEADER PEPTIDE-PROCESSING ENZYME"/>
    <property type="match status" value="1"/>
</dbReference>
<dbReference type="InterPro" id="IPR000045">
    <property type="entry name" value="Prepilin_IV_endopep_pep"/>
</dbReference>
<reference evidence="5" key="1">
    <citation type="journal article" date="2007" name="PLoS Genet.">
        <title>Patterns and implications of gene gain and loss in the evolution of Prochlorococcus.</title>
        <authorList>
            <person name="Kettler G.C."/>
            <person name="Martiny A.C."/>
            <person name="Huang K."/>
            <person name="Zucker J."/>
            <person name="Coleman M.L."/>
            <person name="Rodrigue S."/>
            <person name="Chen F."/>
            <person name="Lapidus A."/>
            <person name="Ferriera S."/>
            <person name="Johnson J."/>
            <person name="Steglich C."/>
            <person name="Church G.M."/>
            <person name="Richardson P."/>
            <person name="Chisholm S.W."/>
        </authorList>
    </citation>
    <scope>NUCLEOTIDE SEQUENCE [LARGE SCALE GENOMIC DNA]</scope>
    <source>
        <strain evidence="5">NATL1A</strain>
    </source>
</reference>
<evidence type="ECO:0000256" key="2">
    <source>
        <dbReference type="SAM" id="Phobius"/>
    </source>
</evidence>
<evidence type="ECO:0000259" key="3">
    <source>
        <dbReference type="Pfam" id="PF01478"/>
    </source>
</evidence>
<evidence type="ECO:0000256" key="1">
    <source>
        <dbReference type="ARBA" id="ARBA00005801"/>
    </source>
</evidence>
<gene>
    <name evidence="4" type="ordered locus">NATL1_08241</name>
</gene>
<feature type="transmembrane region" description="Helical" evidence="2">
    <location>
        <begin position="138"/>
        <end position="155"/>
    </location>
</feature>
<sequence>MIIISFTFILLYILFSISIEDINTMLISESKLIIFALSGIIYLAFLGLSNEKIDIKDLITNNSLSMIIIFIIMYSISYISYKIFGINSLGLGDIKLSSISTIWLGIEFSFLSLCISFLLSAIYSLHGKITKRFIPFEQYPFAPFLSIGIFSSWIIDKIQTL</sequence>
<comment type="similarity">
    <text evidence="1">Belongs to the peptidase A24 family.</text>
</comment>
<dbReference type="RefSeq" id="WP_011823528.1">
    <property type="nucleotide sequence ID" value="NC_008819.1"/>
</dbReference>
<dbReference type="HOGENOM" id="CLU_1642233_0_0_3"/>
<feature type="transmembrane region" description="Helical" evidence="2">
    <location>
        <begin position="32"/>
        <end position="50"/>
    </location>
</feature>
<feature type="transmembrane region" description="Helical" evidence="2">
    <location>
        <begin position="101"/>
        <end position="126"/>
    </location>
</feature>
<keyword evidence="2" id="KW-1133">Transmembrane helix</keyword>
<dbReference type="Pfam" id="PF01478">
    <property type="entry name" value="Peptidase_A24"/>
    <property type="match status" value="1"/>
</dbReference>
<dbReference type="KEGG" id="pme:NATL1_08241"/>
<dbReference type="eggNOG" id="COG1989">
    <property type="taxonomic scope" value="Bacteria"/>
</dbReference>
<dbReference type="GO" id="GO:0005886">
    <property type="term" value="C:plasma membrane"/>
    <property type="evidence" value="ECO:0007669"/>
    <property type="project" value="TreeGrafter"/>
</dbReference>
<keyword evidence="2" id="KW-0472">Membrane</keyword>